<evidence type="ECO:0000313" key="2">
    <source>
        <dbReference type="EMBL" id="RVW98760.1"/>
    </source>
</evidence>
<feature type="region of interest" description="Disordered" evidence="1">
    <location>
        <begin position="31"/>
        <end position="74"/>
    </location>
</feature>
<reference evidence="2 3" key="1">
    <citation type="journal article" date="2018" name="PLoS Genet.">
        <title>Population sequencing reveals clonal diversity and ancestral inbreeding in the grapevine cultivar Chardonnay.</title>
        <authorList>
            <person name="Roach M.J."/>
            <person name="Johnson D.L."/>
            <person name="Bohlmann J."/>
            <person name="van Vuuren H.J."/>
            <person name="Jones S.J."/>
            <person name="Pretorius I.S."/>
            <person name="Schmidt S.A."/>
            <person name="Borneman A.R."/>
        </authorList>
    </citation>
    <scope>NUCLEOTIDE SEQUENCE [LARGE SCALE GENOMIC DNA]</scope>
    <source>
        <strain evidence="3">cv. Chardonnay</strain>
        <tissue evidence="2">Leaf</tissue>
    </source>
</reference>
<evidence type="ECO:0000256" key="1">
    <source>
        <dbReference type="SAM" id="MobiDB-lite"/>
    </source>
</evidence>
<proteinExistence type="predicted"/>
<dbReference type="EMBL" id="QGNW01000091">
    <property type="protein sequence ID" value="RVW98760.1"/>
    <property type="molecule type" value="Genomic_DNA"/>
</dbReference>
<name>A0A438IPW4_VITVI</name>
<dbReference type="Proteomes" id="UP000288805">
    <property type="component" value="Unassembled WGS sequence"/>
</dbReference>
<dbReference type="AlphaFoldDB" id="A0A438IPW4"/>
<protein>
    <submittedName>
        <fullName evidence="2">Uncharacterized protein</fullName>
    </submittedName>
</protein>
<evidence type="ECO:0000313" key="3">
    <source>
        <dbReference type="Proteomes" id="UP000288805"/>
    </source>
</evidence>
<organism evidence="2 3">
    <name type="scientific">Vitis vinifera</name>
    <name type="common">Grape</name>
    <dbReference type="NCBI Taxonomy" id="29760"/>
    <lineage>
        <taxon>Eukaryota</taxon>
        <taxon>Viridiplantae</taxon>
        <taxon>Streptophyta</taxon>
        <taxon>Embryophyta</taxon>
        <taxon>Tracheophyta</taxon>
        <taxon>Spermatophyta</taxon>
        <taxon>Magnoliopsida</taxon>
        <taxon>eudicotyledons</taxon>
        <taxon>Gunneridae</taxon>
        <taxon>Pentapetalae</taxon>
        <taxon>rosids</taxon>
        <taxon>Vitales</taxon>
        <taxon>Vitaceae</taxon>
        <taxon>Viteae</taxon>
        <taxon>Vitis</taxon>
    </lineage>
</organism>
<accession>A0A438IPW4</accession>
<sequence>MAGRTRREESERNEELESVREELLQEVRRELRETVQSMRGQDSRRLGGTQGHEDSDHSHRRNRTERPVMSQMEAMKRFMVIQPPSFNGEPSAEAAEH</sequence>
<feature type="region of interest" description="Disordered" evidence="1">
    <location>
        <begin position="1"/>
        <end position="20"/>
    </location>
</feature>
<gene>
    <name evidence="2" type="ORF">CK203_023992</name>
</gene>
<feature type="compositionally biased region" description="Basic and acidic residues" evidence="1">
    <location>
        <begin position="41"/>
        <end position="57"/>
    </location>
</feature>
<comment type="caution">
    <text evidence="2">The sequence shown here is derived from an EMBL/GenBank/DDBJ whole genome shotgun (WGS) entry which is preliminary data.</text>
</comment>